<dbReference type="InterPro" id="IPR050553">
    <property type="entry name" value="Thioredoxin_ResA/DsbE_sf"/>
</dbReference>
<reference evidence="3 4" key="1">
    <citation type="submission" date="2016-08" db="EMBL/GenBank/DDBJ databases">
        <title>Novel Firmicute Genomes.</title>
        <authorList>
            <person name="Poppleton D.I."/>
            <person name="Gribaldo S."/>
        </authorList>
    </citation>
    <scope>NUCLEOTIDE SEQUENCE [LARGE SCALE GENOMIC DNA]</scope>
    <source>
        <strain evidence="3 4">RAOx-1</strain>
    </source>
</reference>
<organism evidence="3 4">
    <name type="scientific">Ammoniphilus oxalaticus</name>
    <dbReference type="NCBI Taxonomy" id="66863"/>
    <lineage>
        <taxon>Bacteria</taxon>
        <taxon>Bacillati</taxon>
        <taxon>Bacillota</taxon>
        <taxon>Bacilli</taxon>
        <taxon>Bacillales</taxon>
        <taxon>Paenibacillaceae</taxon>
        <taxon>Aneurinibacillus group</taxon>
        <taxon>Ammoniphilus</taxon>
    </lineage>
</organism>
<dbReference type="AlphaFoldDB" id="A0A419SJ36"/>
<dbReference type="OrthoDB" id="25753at2"/>
<sequence>MKRNLLIGAIVLLLVIGALYGNLSNREQNNAMPEQPEVGYRSPSFDLEGLDGKKYKLKNLNKPVVVNFWASWCGPCKIEAPVLLQLHEKYGDQVQFYAVNLTHNDKLEKVEAFVNDYQFQFPILLDTNGQVSRQYRVTAIPSTFFIDRHQTIMKAAPGLHTKEQMEQWIQQLIEIP</sequence>
<dbReference type="Gene3D" id="3.40.30.10">
    <property type="entry name" value="Glutaredoxin"/>
    <property type="match status" value="1"/>
</dbReference>
<dbReference type="PANTHER" id="PTHR42852:SF1">
    <property type="entry name" value="THIOREDOXIN-LIKE PROTEIN YNEN"/>
    <property type="match status" value="1"/>
</dbReference>
<comment type="caution">
    <text evidence="3">The sequence shown here is derived from an EMBL/GenBank/DDBJ whole genome shotgun (WGS) entry which is preliminary data.</text>
</comment>
<dbReference type="PROSITE" id="PS00194">
    <property type="entry name" value="THIOREDOXIN_1"/>
    <property type="match status" value="1"/>
</dbReference>
<evidence type="ECO:0000313" key="3">
    <source>
        <dbReference type="EMBL" id="RKD24023.1"/>
    </source>
</evidence>
<dbReference type="SUPFAM" id="SSF52833">
    <property type="entry name" value="Thioredoxin-like"/>
    <property type="match status" value="1"/>
</dbReference>
<dbReference type="EMBL" id="MCHY01000008">
    <property type="protein sequence ID" value="RKD24023.1"/>
    <property type="molecule type" value="Genomic_DNA"/>
</dbReference>
<dbReference type="CDD" id="cd02966">
    <property type="entry name" value="TlpA_like_family"/>
    <property type="match status" value="1"/>
</dbReference>
<evidence type="ECO:0000259" key="2">
    <source>
        <dbReference type="PROSITE" id="PS51352"/>
    </source>
</evidence>
<protein>
    <recommendedName>
        <fullName evidence="2">Thioredoxin domain-containing protein</fullName>
    </recommendedName>
</protein>
<accession>A0A419SJ36</accession>
<evidence type="ECO:0000313" key="4">
    <source>
        <dbReference type="Proteomes" id="UP000284219"/>
    </source>
</evidence>
<dbReference type="InterPro" id="IPR017937">
    <property type="entry name" value="Thioredoxin_CS"/>
</dbReference>
<keyword evidence="4" id="KW-1185">Reference proteome</keyword>
<feature type="domain" description="Thioredoxin" evidence="2">
    <location>
        <begin position="36"/>
        <end position="174"/>
    </location>
</feature>
<dbReference type="InterPro" id="IPR013766">
    <property type="entry name" value="Thioredoxin_domain"/>
</dbReference>
<dbReference type="GO" id="GO:0016491">
    <property type="term" value="F:oxidoreductase activity"/>
    <property type="evidence" value="ECO:0007669"/>
    <property type="project" value="InterPro"/>
</dbReference>
<dbReference type="PROSITE" id="PS51352">
    <property type="entry name" value="THIOREDOXIN_2"/>
    <property type="match status" value="1"/>
</dbReference>
<dbReference type="GO" id="GO:0016209">
    <property type="term" value="F:antioxidant activity"/>
    <property type="evidence" value="ECO:0007669"/>
    <property type="project" value="InterPro"/>
</dbReference>
<dbReference type="Pfam" id="PF00578">
    <property type="entry name" value="AhpC-TSA"/>
    <property type="match status" value="1"/>
</dbReference>
<keyword evidence="1" id="KW-1015">Disulfide bond</keyword>
<dbReference type="Proteomes" id="UP000284219">
    <property type="component" value="Unassembled WGS sequence"/>
</dbReference>
<evidence type="ECO:0000256" key="1">
    <source>
        <dbReference type="ARBA" id="ARBA00023157"/>
    </source>
</evidence>
<dbReference type="RefSeq" id="WP_120189263.1">
    <property type="nucleotide sequence ID" value="NZ_MCHY01000008.1"/>
</dbReference>
<name>A0A419SJ36_9BACL</name>
<dbReference type="InterPro" id="IPR036249">
    <property type="entry name" value="Thioredoxin-like_sf"/>
</dbReference>
<dbReference type="InterPro" id="IPR000866">
    <property type="entry name" value="AhpC/TSA"/>
</dbReference>
<gene>
    <name evidence="3" type="ORF">BEP19_06330</name>
</gene>
<dbReference type="PANTHER" id="PTHR42852">
    <property type="entry name" value="THIOL:DISULFIDE INTERCHANGE PROTEIN DSBE"/>
    <property type="match status" value="1"/>
</dbReference>
<proteinExistence type="predicted"/>